<dbReference type="Pfam" id="PF01232">
    <property type="entry name" value="Mannitol_dh"/>
    <property type="match status" value="1"/>
</dbReference>
<dbReference type="PROSITE" id="PS00974">
    <property type="entry name" value="MANNITOL_DHGENASE"/>
    <property type="match status" value="1"/>
</dbReference>
<keyword evidence="1" id="KW-0560">Oxidoreductase</keyword>
<dbReference type="PANTHER" id="PTHR43362:SF1">
    <property type="entry name" value="MANNITOL DEHYDROGENASE 2-RELATED"/>
    <property type="match status" value="1"/>
</dbReference>
<sequence length="506" mass="55784">MTSAEKHHLSNTSLRHVADGVLKPDYDRASVKTGIVHLGIGAFHRAHQAAYTDRVLASGDKSWGIAGVSLRSADTRDALEPQDGLYTLAVRDGSGEQFRIIGSIKNILVAPENPEAVLSLMSDADVRIVSLTITEKGYCYLPATATLDESHADIIHDLSNPHVPRSAPGFIVEALRRRRASAIAPFTLLSCDNLPDNGETLKRVVTRYAQLCDADLAAYIAEHVAFPSTMVDRIVPATTDADRSMVADATGLEDNWPIVTEPFSQWVVEDHFPTGRPAWEKFGVTFVEDVSAFELMKLRLLNGSHSTLAYLGYLAGHETISDVMQGEGFSALVEALMDVDVTPTLPQLPGFDLAAYKKELRERFRNPALHHRTWQIAMDGSQKLPQRLLNTIRIRIEQQQPFEHLAMGVAGWMRYATGVDERGQPIDVRDPLRDTIQARIEGKKSPAELLEAYLSLEQVFGTDLPVNIVFRRAILNALESLIQKGAAACIADHAKALARPTDRLVY</sequence>
<dbReference type="OrthoDB" id="271711at2"/>
<dbReference type="GO" id="GO:0019594">
    <property type="term" value="P:mannitol metabolic process"/>
    <property type="evidence" value="ECO:0007669"/>
    <property type="project" value="InterPro"/>
</dbReference>
<dbReference type="Proteomes" id="UP000245865">
    <property type="component" value="Unassembled WGS sequence"/>
</dbReference>
<dbReference type="SUPFAM" id="SSF48179">
    <property type="entry name" value="6-phosphogluconate dehydrogenase C-terminal domain-like"/>
    <property type="match status" value="1"/>
</dbReference>
<dbReference type="Gene3D" id="1.10.1040.10">
    <property type="entry name" value="N-(1-d-carboxylethyl)-l-norvaline Dehydrogenase, domain 2"/>
    <property type="match status" value="1"/>
</dbReference>
<dbReference type="PRINTS" id="PR00084">
    <property type="entry name" value="MTLDHDRGNASE"/>
</dbReference>
<proteinExistence type="predicted"/>
<evidence type="ECO:0000259" key="3">
    <source>
        <dbReference type="Pfam" id="PF01232"/>
    </source>
</evidence>
<dbReference type="InterPro" id="IPR013131">
    <property type="entry name" value="Mannitol_DH_N"/>
</dbReference>
<dbReference type="Gene3D" id="3.40.50.720">
    <property type="entry name" value="NAD(P)-binding Rossmann-like Domain"/>
    <property type="match status" value="1"/>
</dbReference>
<comment type="caution">
    <text evidence="5">The sequence shown here is derived from an EMBL/GenBank/DDBJ whole genome shotgun (WGS) entry which is preliminary data.</text>
</comment>
<evidence type="ECO:0000256" key="1">
    <source>
        <dbReference type="ARBA" id="ARBA00023002"/>
    </source>
</evidence>
<dbReference type="InterPro" id="IPR008927">
    <property type="entry name" value="6-PGluconate_DH-like_C_sf"/>
</dbReference>
<dbReference type="InterPro" id="IPR036291">
    <property type="entry name" value="NAD(P)-bd_dom_sf"/>
</dbReference>
<feature type="domain" description="Mannitol dehydrogenase C-terminal" evidence="4">
    <location>
        <begin position="289"/>
        <end position="481"/>
    </location>
</feature>
<dbReference type="GO" id="GO:0016616">
    <property type="term" value="F:oxidoreductase activity, acting on the CH-OH group of donors, NAD or NADP as acceptor"/>
    <property type="evidence" value="ECO:0007669"/>
    <property type="project" value="TreeGrafter"/>
</dbReference>
<keyword evidence="2" id="KW-0520">NAD</keyword>
<evidence type="ECO:0000256" key="2">
    <source>
        <dbReference type="ARBA" id="ARBA00023027"/>
    </source>
</evidence>
<dbReference type="InterPro" id="IPR013118">
    <property type="entry name" value="Mannitol_DH_C"/>
</dbReference>
<name>A0A316JEQ7_9HYPH</name>
<dbReference type="AlphaFoldDB" id="A0A316JEQ7"/>
<dbReference type="SUPFAM" id="SSF51735">
    <property type="entry name" value="NAD(P)-binding Rossmann-fold domains"/>
    <property type="match status" value="1"/>
</dbReference>
<dbReference type="RefSeq" id="WP_109707174.1">
    <property type="nucleotide sequence ID" value="NZ_QGDB01000004.1"/>
</dbReference>
<dbReference type="PANTHER" id="PTHR43362">
    <property type="entry name" value="MANNITOL DEHYDROGENASE DSF1-RELATED"/>
    <property type="match status" value="1"/>
</dbReference>
<dbReference type="InterPro" id="IPR000669">
    <property type="entry name" value="Mannitol_DH"/>
</dbReference>
<feature type="domain" description="Mannitol dehydrogenase N-terminal" evidence="3">
    <location>
        <begin position="34"/>
        <end position="281"/>
    </location>
</feature>
<dbReference type="EMBL" id="QGDB01000004">
    <property type="protein sequence ID" value="PWL17613.1"/>
    <property type="molecule type" value="Genomic_DNA"/>
</dbReference>
<dbReference type="InterPro" id="IPR023027">
    <property type="entry name" value="Mannitol_DH_CS"/>
</dbReference>
<evidence type="ECO:0000313" key="5">
    <source>
        <dbReference type="EMBL" id="PWL17613.1"/>
    </source>
</evidence>
<evidence type="ECO:0000259" key="4">
    <source>
        <dbReference type="Pfam" id="PF08125"/>
    </source>
</evidence>
<gene>
    <name evidence="5" type="ORF">DKP76_12750</name>
</gene>
<evidence type="ECO:0000313" key="6">
    <source>
        <dbReference type="Proteomes" id="UP000245865"/>
    </source>
</evidence>
<keyword evidence="6" id="KW-1185">Reference proteome</keyword>
<protein>
    <submittedName>
        <fullName evidence="5">Mannitol dehydrogenase</fullName>
    </submittedName>
</protein>
<reference evidence="5 6" key="1">
    <citation type="submission" date="2018-05" db="EMBL/GenBank/DDBJ databases">
        <title>Comparative genomic sequence analysis between strain HN4 and CCM 8460T (Falsochrobactrum ovis) will provide more evidence to prove that HN4 is a new species of Falsochrobactrum.</title>
        <authorList>
            <person name="Lyu W."/>
            <person name="Sun L."/>
            <person name="Yao L."/>
        </authorList>
    </citation>
    <scope>NUCLEOTIDE SEQUENCE [LARGE SCALE GENOMIC DNA]</scope>
    <source>
        <strain evidence="5 6">HN4</strain>
    </source>
</reference>
<organism evidence="5 6">
    <name type="scientific">Falsochrobactrum shanghaiense</name>
    <dbReference type="NCBI Taxonomy" id="2201899"/>
    <lineage>
        <taxon>Bacteria</taxon>
        <taxon>Pseudomonadati</taxon>
        <taxon>Pseudomonadota</taxon>
        <taxon>Alphaproteobacteria</taxon>
        <taxon>Hyphomicrobiales</taxon>
        <taxon>Brucellaceae</taxon>
        <taxon>Falsochrobactrum</taxon>
    </lineage>
</organism>
<dbReference type="Pfam" id="PF08125">
    <property type="entry name" value="Mannitol_dh_C"/>
    <property type="match status" value="1"/>
</dbReference>
<dbReference type="InterPro" id="IPR013328">
    <property type="entry name" value="6PGD_dom2"/>
</dbReference>
<dbReference type="InterPro" id="IPR050988">
    <property type="entry name" value="Mannitol_DH/Oxidoreductase"/>
</dbReference>
<accession>A0A316JEQ7</accession>